<protein>
    <submittedName>
        <fullName evidence="1">Phage virion morphogenesis protein</fullName>
    </submittedName>
</protein>
<organism evidence="1 2">
    <name type="scientific">Rhodanobacter ginsengisoli</name>
    <dbReference type="NCBI Taxonomy" id="418646"/>
    <lineage>
        <taxon>Bacteria</taxon>
        <taxon>Pseudomonadati</taxon>
        <taxon>Pseudomonadota</taxon>
        <taxon>Gammaproteobacteria</taxon>
        <taxon>Lysobacterales</taxon>
        <taxon>Rhodanobacteraceae</taxon>
        <taxon>Rhodanobacter</taxon>
    </lineage>
</organism>
<dbReference type="EMBL" id="JBHSNF010000001">
    <property type="protein sequence ID" value="MFC5525222.1"/>
    <property type="molecule type" value="Genomic_DNA"/>
</dbReference>
<dbReference type="Pfam" id="PF05069">
    <property type="entry name" value="Phage_tail_S"/>
    <property type="match status" value="1"/>
</dbReference>
<keyword evidence="2" id="KW-1185">Reference proteome</keyword>
<sequence length="196" mass="21189">MAGARIEVEVDAATATAALDYVSVKLSPEGRTLLLSDIGEYLLRSTRDRAAQELSPDGEHWRALEPNYAKWKSGKRPGVPILKFDNHMIGDQLSRQVEGDTLLMGTNAPYGAAHQFGADINIPAHQAEVFFHHAKGEVSPQFVNKAKSNFAQAVTIPAHTVTLPARPWLGVSDVDADEIVTLSRDHLLGNMPGAAS</sequence>
<dbReference type="RefSeq" id="WP_377318098.1">
    <property type="nucleotide sequence ID" value="NZ_JBHSNF010000001.1"/>
</dbReference>
<evidence type="ECO:0000313" key="2">
    <source>
        <dbReference type="Proteomes" id="UP001596114"/>
    </source>
</evidence>
<dbReference type="NCBIfam" id="TIGR01635">
    <property type="entry name" value="tail_comp_S"/>
    <property type="match status" value="1"/>
</dbReference>
<evidence type="ECO:0000313" key="1">
    <source>
        <dbReference type="EMBL" id="MFC5525222.1"/>
    </source>
</evidence>
<dbReference type="Proteomes" id="UP001596114">
    <property type="component" value="Unassembled WGS sequence"/>
</dbReference>
<dbReference type="InterPro" id="IPR006522">
    <property type="entry name" value="Phage_virion_morphogenesis"/>
</dbReference>
<gene>
    <name evidence="1" type="ORF">ACFPPA_05645</name>
</gene>
<proteinExistence type="predicted"/>
<reference evidence="2" key="1">
    <citation type="journal article" date="2019" name="Int. J. Syst. Evol. Microbiol.">
        <title>The Global Catalogue of Microorganisms (GCM) 10K type strain sequencing project: providing services to taxonomists for standard genome sequencing and annotation.</title>
        <authorList>
            <consortium name="The Broad Institute Genomics Platform"/>
            <consortium name="The Broad Institute Genome Sequencing Center for Infectious Disease"/>
            <person name="Wu L."/>
            <person name="Ma J."/>
        </authorList>
    </citation>
    <scope>NUCLEOTIDE SEQUENCE [LARGE SCALE GENOMIC DNA]</scope>
    <source>
        <strain evidence="2">CGMCC 1.16619</strain>
    </source>
</reference>
<accession>A0ABW0QNS7</accession>
<comment type="caution">
    <text evidence="1">The sequence shown here is derived from an EMBL/GenBank/DDBJ whole genome shotgun (WGS) entry which is preliminary data.</text>
</comment>
<name>A0ABW0QNS7_9GAMM</name>